<dbReference type="Gene3D" id="3.80.10.10">
    <property type="entry name" value="Ribonuclease Inhibitor"/>
    <property type="match status" value="1"/>
</dbReference>
<dbReference type="SMART" id="SM00369">
    <property type="entry name" value="LRR_TYP"/>
    <property type="match status" value="3"/>
</dbReference>
<sequence length="612" mass="67532">MPIAELSLESVAQFKHYAASRDGVQQLCRAGTFRFKARCYRLLYPDSGPTIAREGPARVLADFFTHRLAQGSLSSYADQLTRHLRASREAVLACMAAALEDWQSTQQDSRCVEASDRILACYARHGSDLDLRRLGMTTVPPVLGWLRNITALRLSGNALSEVPPVVAKLTGLQVLELDHNQISEVPRWLDRLKALQVLSLSDNKLTAWPDVIGRLPKLAFVWLENNGIPELWPGAEFLPPHFEVFMRGNPFTRNAISDAFSGLGGPCRRSPLHHEVLDSIPPCRGDHAPSARWQLGRLAVLIHGAPGGAGPALPTLGGTGLPSELQGDCERLFAEIQDCLTSLEKTREPPMVYPRLSHIMGYRLDLLRRVLCTDAELYRSHAGALRSAARWCAFALLRALDDAELTLAQMLVERSNVPPDVVATLGQGVFRMALLKEVIQHVWSTATPSPVLEQVVQNDMASHLMLPIEVRPLFFSSWDEDIFYNKGSAQRVLDGVLQRESADDFRRLDDFMADWKPWQALVRRSCGPAVAQAEEFLAGLLAAVDAPVPDTGEPPPDAATRRDAIVRAYEQVIRDFCRDGFRAWRRGGEPGFAAWCRQGGPQVAAAPAVASA</sequence>
<dbReference type="EMBL" id="VLJN01000008">
    <property type="protein sequence ID" value="TWG87533.1"/>
    <property type="molecule type" value="Genomic_DNA"/>
</dbReference>
<dbReference type="InterPro" id="IPR001611">
    <property type="entry name" value="Leu-rich_rpt"/>
</dbReference>
<dbReference type="SUPFAM" id="SSF52075">
    <property type="entry name" value="Outer arm dynein light chain 1"/>
    <property type="match status" value="1"/>
</dbReference>
<proteinExistence type="predicted"/>
<evidence type="ECO:0000256" key="1">
    <source>
        <dbReference type="ARBA" id="ARBA00022614"/>
    </source>
</evidence>
<comment type="caution">
    <text evidence="3">The sequence shown here is derived from an EMBL/GenBank/DDBJ whole genome shotgun (WGS) entry which is preliminary data.</text>
</comment>
<dbReference type="Pfam" id="PF13855">
    <property type="entry name" value="LRR_8"/>
    <property type="match status" value="1"/>
</dbReference>
<dbReference type="PANTHER" id="PTHR48051:SF1">
    <property type="entry name" value="RAS SUPPRESSOR PROTEIN 1"/>
    <property type="match status" value="1"/>
</dbReference>
<dbReference type="InterPro" id="IPR003591">
    <property type="entry name" value="Leu-rich_rpt_typical-subtyp"/>
</dbReference>
<dbReference type="Proteomes" id="UP000318141">
    <property type="component" value="Unassembled WGS sequence"/>
</dbReference>
<keyword evidence="1" id="KW-0433">Leucine-rich repeat</keyword>
<dbReference type="AlphaFoldDB" id="A0A562BRZ2"/>
<dbReference type="InterPro" id="IPR032675">
    <property type="entry name" value="LRR_dom_sf"/>
</dbReference>
<protein>
    <submittedName>
        <fullName evidence="3">Leucine rich repeat (LRR) protein</fullName>
    </submittedName>
</protein>
<dbReference type="InterPro" id="IPR050216">
    <property type="entry name" value="LRR_domain-containing"/>
</dbReference>
<organism evidence="3 4">
    <name type="scientific">Cupriavidus gilardii J11</name>
    <dbReference type="NCBI Taxonomy" id="936133"/>
    <lineage>
        <taxon>Bacteria</taxon>
        <taxon>Pseudomonadati</taxon>
        <taxon>Pseudomonadota</taxon>
        <taxon>Betaproteobacteria</taxon>
        <taxon>Burkholderiales</taxon>
        <taxon>Burkholderiaceae</taxon>
        <taxon>Cupriavidus</taxon>
    </lineage>
</organism>
<accession>A0A562BRZ2</accession>
<name>A0A562BRZ2_9BURK</name>
<keyword evidence="2" id="KW-0677">Repeat</keyword>
<dbReference type="PROSITE" id="PS51450">
    <property type="entry name" value="LRR"/>
    <property type="match status" value="1"/>
</dbReference>
<evidence type="ECO:0000313" key="4">
    <source>
        <dbReference type="Proteomes" id="UP000318141"/>
    </source>
</evidence>
<dbReference type="PANTHER" id="PTHR48051">
    <property type="match status" value="1"/>
</dbReference>
<evidence type="ECO:0000313" key="3">
    <source>
        <dbReference type="EMBL" id="TWG87533.1"/>
    </source>
</evidence>
<keyword evidence="4" id="KW-1185">Reference proteome</keyword>
<reference evidence="3 4" key="1">
    <citation type="submission" date="2019-07" db="EMBL/GenBank/DDBJ databases">
        <title>Genome sequencing of lignin-degrading bacterial isolates.</title>
        <authorList>
            <person name="Gladden J."/>
        </authorList>
    </citation>
    <scope>NUCLEOTIDE SEQUENCE [LARGE SCALE GENOMIC DNA]</scope>
    <source>
        <strain evidence="3 4">J11</strain>
    </source>
</reference>
<dbReference type="GO" id="GO:0005737">
    <property type="term" value="C:cytoplasm"/>
    <property type="evidence" value="ECO:0007669"/>
    <property type="project" value="TreeGrafter"/>
</dbReference>
<evidence type="ECO:0000256" key="2">
    <source>
        <dbReference type="ARBA" id="ARBA00022737"/>
    </source>
</evidence>
<gene>
    <name evidence="3" type="ORF">L602_001600000140</name>
</gene>